<gene>
    <name evidence="1" type="ORF">morran91_gp042</name>
</gene>
<name>A0A6B9LCA4_9CAUD</name>
<evidence type="ECO:0000313" key="2">
    <source>
        <dbReference type="Proteomes" id="UP000465010"/>
    </source>
</evidence>
<organism evidence="1 2">
    <name type="scientific">Flavobacterium phage vB_FspS_morran9-1</name>
    <dbReference type="NCBI Taxonomy" id="2686258"/>
    <lineage>
        <taxon>Viruses</taxon>
        <taxon>Duplodnaviria</taxon>
        <taxon>Heunggongvirae</taxon>
        <taxon>Uroviricota</taxon>
        <taxon>Caudoviricetes</taxon>
        <taxon>Lillamyvirus</taxon>
        <taxon>Lillamyvirus morran</taxon>
    </lineage>
</organism>
<keyword evidence="2" id="KW-1185">Reference proteome</keyword>
<evidence type="ECO:0000313" key="1">
    <source>
        <dbReference type="EMBL" id="QHB39576.1"/>
    </source>
</evidence>
<dbReference type="Proteomes" id="UP000465010">
    <property type="component" value="Segment"/>
</dbReference>
<proteinExistence type="predicted"/>
<dbReference type="EMBL" id="MN812219">
    <property type="protein sequence ID" value="QHB39576.1"/>
    <property type="molecule type" value="Genomic_DNA"/>
</dbReference>
<reference evidence="1" key="1">
    <citation type="journal article" date="2020" name="Viruses">
        <title>Diversity and Host Interactions Among Virulent and Temperate Baltic Sea Flavobacterium Phages.</title>
        <authorList>
            <person name="Nilsson E."/>
            <person name="Bayfield O.W."/>
            <person name="Lundin D."/>
            <person name="Antson A.A."/>
            <person name="Holmfeldt K."/>
        </authorList>
    </citation>
    <scope>NUCLEOTIDE SEQUENCE [LARGE SCALE GENOMIC DNA]</scope>
</reference>
<protein>
    <submittedName>
        <fullName evidence="1">Uncharacterized protein</fullName>
    </submittedName>
</protein>
<sequence length="47" mass="5716">MYIKKIYYICICNEVRSITTYRKKLHKSYQESTSHNTADLMGFFYLI</sequence>
<accession>A0A6B9LCA4</accession>